<protein>
    <recommendedName>
        <fullName evidence="4">LysM domain-containing protein</fullName>
    </recommendedName>
</protein>
<evidence type="ECO:0000256" key="1">
    <source>
        <dbReference type="ARBA" id="ARBA00022669"/>
    </source>
</evidence>
<accession>A0ABP9YPG8</accession>
<evidence type="ECO:0000259" key="4">
    <source>
        <dbReference type="PROSITE" id="PS51782"/>
    </source>
</evidence>
<dbReference type="Gene3D" id="3.10.350.10">
    <property type="entry name" value="LysM domain"/>
    <property type="match status" value="1"/>
</dbReference>
<dbReference type="Pfam" id="PF01476">
    <property type="entry name" value="LysM"/>
    <property type="match status" value="1"/>
</dbReference>
<comment type="caution">
    <text evidence="5">The sequence shown here is derived from an EMBL/GenBank/DDBJ whole genome shotgun (WGS) entry which is preliminary data.</text>
</comment>
<keyword evidence="6" id="KW-1185">Reference proteome</keyword>
<evidence type="ECO:0000256" key="3">
    <source>
        <dbReference type="SAM" id="SignalP"/>
    </source>
</evidence>
<keyword evidence="1" id="KW-0147">Chitin-binding</keyword>
<evidence type="ECO:0000313" key="5">
    <source>
        <dbReference type="EMBL" id="GAA5808761.1"/>
    </source>
</evidence>
<keyword evidence="2" id="KW-0843">Virulence</keyword>
<reference evidence="5 6" key="1">
    <citation type="submission" date="2024-04" db="EMBL/GenBank/DDBJ databases">
        <title>genome sequences of Mucor flavus KT1a and Helicostylum pulchrum KT1b strains isolated from the surface of a dry-aged beef.</title>
        <authorList>
            <person name="Toyotome T."/>
            <person name="Hosono M."/>
            <person name="Torimaru M."/>
            <person name="Fukuda K."/>
            <person name="Mikami N."/>
        </authorList>
    </citation>
    <scope>NUCLEOTIDE SEQUENCE [LARGE SCALE GENOMIC DNA]</scope>
    <source>
        <strain evidence="5 6">KT1a</strain>
    </source>
</reference>
<dbReference type="EMBL" id="BAABUK010000003">
    <property type="protein sequence ID" value="GAA5808761.1"/>
    <property type="molecule type" value="Genomic_DNA"/>
</dbReference>
<proteinExistence type="predicted"/>
<dbReference type="PANTHER" id="PTHR34997:SF1">
    <property type="entry name" value="PEPTIDOGLYCAN-BINDING LYSIN DOMAIN"/>
    <property type="match status" value="1"/>
</dbReference>
<name>A0ABP9YPG8_9FUNG</name>
<dbReference type="CDD" id="cd00118">
    <property type="entry name" value="LysM"/>
    <property type="match status" value="1"/>
</dbReference>
<dbReference type="Proteomes" id="UP001473302">
    <property type="component" value="Unassembled WGS sequence"/>
</dbReference>
<keyword evidence="3" id="KW-0732">Signal</keyword>
<feature type="domain" description="LysM" evidence="4">
    <location>
        <begin position="35"/>
        <end position="81"/>
    </location>
</feature>
<dbReference type="SUPFAM" id="SSF54106">
    <property type="entry name" value="LysM domain"/>
    <property type="match status" value="1"/>
</dbReference>
<dbReference type="InterPro" id="IPR052210">
    <property type="entry name" value="LysM1-like"/>
</dbReference>
<feature type="signal peptide" evidence="3">
    <location>
        <begin position="1"/>
        <end position="19"/>
    </location>
</feature>
<gene>
    <name evidence="5" type="ORF">MFLAVUS_002157</name>
</gene>
<dbReference type="PANTHER" id="PTHR34997">
    <property type="entry name" value="AM15"/>
    <property type="match status" value="1"/>
</dbReference>
<organism evidence="5 6">
    <name type="scientific">Mucor flavus</name>
    <dbReference type="NCBI Taxonomy" id="439312"/>
    <lineage>
        <taxon>Eukaryota</taxon>
        <taxon>Fungi</taxon>
        <taxon>Fungi incertae sedis</taxon>
        <taxon>Mucoromycota</taxon>
        <taxon>Mucoromycotina</taxon>
        <taxon>Mucoromycetes</taxon>
        <taxon>Mucorales</taxon>
        <taxon>Mucorineae</taxon>
        <taxon>Mucoraceae</taxon>
        <taxon>Mucor</taxon>
    </lineage>
</organism>
<sequence length="463" mass="47192">MRVLSLIAAAAAVASTVVASSPKNSVLTYTVSCQTTYIVQNGDTCSKIGKNFNVYTSKIKKWNPSINAGCTNLYIDQILCLSAPKTQSSVVAVGTTTGSTSTKTASSAASTTTVLVLAGSQCTSNGDCAGARCCNLANNQCVLDPNNDICDIIPTGTGPAQPTSNPGATSCYAGSYGLEQGDGYSGYCCKSQADCQDDCISGACNGPVNSKTTTVKNPTATATATASTATVPGTCYPGSSGLKKGDGYSGYCCKDQSDCRDDCIRGTCNGPVNTKTTAIPVTKTTATKTTSTKSTTTSAAATGVPTGLTVQISSSKDFCLFLPPSPGNKANNGGKQDIDAIASSEKYAVSFCTTPNINAPGAGLLPSGFVTKATYQTNSAAGFVQVRGSINVAAYGLSTKDEGGQYDDHGAGSPPKSTCAGYPYYVSLIEPNTGDFCIRCCETYSDCNAGRSAYGCDRVVPAL</sequence>
<dbReference type="PROSITE" id="PS51782">
    <property type="entry name" value="LYSM"/>
    <property type="match status" value="1"/>
</dbReference>
<dbReference type="InterPro" id="IPR036779">
    <property type="entry name" value="LysM_dom_sf"/>
</dbReference>
<evidence type="ECO:0000256" key="2">
    <source>
        <dbReference type="ARBA" id="ARBA00023026"/>
    </source>
</evidence>
<dbReference type="InterPro" id="IPR018392">
    <property type="entry name" value="LysM"/>
</dbReference>
<feature type="chain" id="PRO_5047480864" description="LysM domain-containing protein" evidence="3">
    <location>
        <begin position="20"/>
        <end position="463"/>
    </location>
</feature>
<dbReference type="SMART" id="SM00257">
    <property type="entry name" value="LysM"/>
    <property type="match status" value="1"/>
</dbReference>
<evidence type="ECO:0000313" key="6">
    <source>
        <dbReference type="Proteomes" id="UP001473302"/>
    </source>
</evidence>